<dbReference type="EMBL" id="JAUFQC010000027">
    <property type="protein sequence ID" value="MDN3611974.1"/>
    <property type="molecule type" value="Genomic_DNA"/>
</dbReference>
<comment type="caution">
    <text evidence="1">The sequence shown here is derived from an EMBL/GenBank/DDBJ whole genome shotgun (WGS) entry which is preliminary data.</text>
</comment>
<sequence length="279" mass="30984">MYFRTLVLSGCAVLVGCQSAEPIEQVQTTQTKQVNSIAALQSIKMTLPSRVKVDVTPQSQSLKLDGINGPVAVFELPTNRGEFSLTITSFIKETAFVPRAVVFDREGREIERYGAEMFQYKKPRFHLGNRLMAEIDFFPPVDLDMAYLVIYADKEQLNESTFVIHPARLDAQGRGNYLPEMKDIALRNSPYGQIEVAMDRSALFNQTNSADSSAAILKPEDANIRQAPQLQTQHYYHTAIKAAVESNDLNKAIGLLDEAKTLGVSGAQEVFIKAVNSNH</sequence>
<keyword evidence="2" id="KW-1185">Reference proteome</keyword>
<proteinExistence type="predicted"/>
<name>A0ABT8C040_9VIBR</name>
<gene>
    <name evidence="1" type="ORF">QWZ16_20495</name>
</gene>
<dbReference type="Proteomes" id="UP001238540">
    <property type="component" value="Unassembled WGS sequence"/>
</dbReference>
<accession>A0ABT8C040</accession>
<dbReference type="InterPro" id="IPR010794">
    <property type="entry name" value="MalM"/>
</dbReference>
<dbReference type="Pfam" id="PF07148">
    <property type="entry name" value="MalM"/>
    <property type="match status" value="1"/>
</dbReference>
<dbReference type="RefSeq" id="WP_076590193.1">
    <property type="nucleotide sequence ID" value="NZ_JABEYA020000004.1"/>
</dbReference>
<evidence type="ECO:0000313" key="2">
    <source>
        <dbReference type="Proteomes" id="UP001238540"/>
    </source>
</evidence>
<evidence type="ECO:0000313" key="1">
    <source>
        <dbReference type="EMBL" id="MDN3611974.1"/>
    </source>
</evidence>
<organism evidence="1 2">
    <name type="scientific">Vibrio ostreicida</name>
    <dbReference type="NCBI Taxonomy" id="526588"/>
    <lineage>
        <taxon>Bacteria</taxon>
        <taxon>Pseudomonadati</taxon>
        <taxon>Pseudomonadota</taxon>
        <taxon>Gammaproteobacteria</taxon>
        <taxon>Vibrionales</taxon>
        <taxon>Vibrionaceae</taxon>
        <taxon>Vibrio</taxon>
    </lineage>
</organism>
<dbReference type="PROSITE" id="PS51257">
    <property type="entry name" value="PROKAR_LIPOPROTEIN"/>
    <property type="match status" value="1"/>
</dbReference>
<reference evidence="2" key="1">
    <citation type="journal article" date="2019" name="Int. J. Syst. Evol. Microbiol.">
        <title>The Global Catalogue of Microorganisms (GCM) 10K type strain sequencing project: providing services to taxonomists for standard genome sequencing and annotation.</title>
        <authorList>
            <consortium name="The Broad Institute Genomics Platform"/>
            <consortium name="The Broad Institute Genome Sequencing Center for Infectious Disease"/>
            <person name="Wu L."/>
            <person name="Ma J."/>
        </authorList>
    </citation>
    <scope>NUCLEOTIDE SEQUENCE [LARGE SCALE GENOMIC DNA]</scope>
    <source>
        <strain evidence="2">CECT 7398</strain>
    </source>
</reference>
<protein>
    <submittedName>
        <fullName evidence="1">MalM family protein</fullName>
    </submittedName>
</protein>